<dbReference type="InterPro" id="IPR036641">
    <property type="entry name" value="HPT_dom_sf"/>
</dbReference>
<dbReference type="RefSeq" id="WP_011418970.1">
    <property type="nucleotide sequence ID" value="NC_007759.1"/>
</dbReference>
<dbReference type="Proteomes" id="UP000001933">
    <property type="component" value="Chromosome"/>
</dbReference>
<dbReference type="PROSITE" id="PS50894">
    <property type="entry name" value="HPT"/>
    <property type="match status" value="1"/>
</dbReference>
<keyword evidence="1" id="KW-0597">Phosphoprotein</keyword>
<dbReference type="KEGG" id="sat:SYN_00227"/>
<protein>
    <submittedName>
        <fullName evidence="3">Hypothetical cytosolic protein</fullName>
    </submittedName>
</protein>
<organism evidence="3 4">
    <name type="scientific">Syntrophus aciditrophicus (strain SB)</name>
    <dbReference type="NCBI Taxonomy" id="56780"/>
    <lineage>
        <taxon>Bacteria</taxon>
        <taxon>Pseudomonadati</taxon>
        <taxon>Thermodesulfobacteriota</taxon>
        <taxon>Syntrophia</taxon>
        <taxon>Syntrophales</taxon>
        <taxon>Syntrophaceae</taxon>
        <taxon>Syntrophus</taxon>
    </lineage>
</organism>
<evidence type="ECO:0000259" key="2">
    <source>
        <dbReference type="PROSITE" id="PS50894"/>
    </source>
</evidence>
<reference evidence="3 4" key="1">
    <citation type="journal article" date="2007" name="Proc. Natl. Acad. Sci. U.S.A.">
        <title>The genome of Syntrophus aciditrophicus: life at the thermodynamic limit of microbial growth.</title>
        <authorList>
            <person name="McInerney M.J."/>
            <person name="Rohlin L."/>
            <person name="Mouttaki H."/>
            <person name="Kim U."/>
            <person name="Krupp R.S."/>
            <person name="Rios-Hernandez L."/>
            <person name="Sieber J."/>
            <person name="Struchtemeyer C.G."/>
            <person name="Bhattacharyya A."/>
            <person name="Campbell J.W."/>
            <person name="Gunsalus R.P."/>
        </authorList>
    </citation>
    <scope>NUCLEOTIDE SEQUENCE [LARGE SCALE GENOMIC DNA]</scope>
    <source>
        <strain evidence="3 4">SB</strain>
    </source>
</reference>
<dbReference type="HOGENOM" id="CLU_159152_1_0_7"/>
<dbReference type="AlphaFoldDB" id="Q2LXZ5"/>
<dbReference type="InParanoid" id="Q2LXZ5"/>
<dbReference type="Pfam" id="PF01627">
    <property type="entry name" value="Hpt"/>
    <property type="match status" value="1"/>
</dbReference>
<dbReference type="GO" id="GO:0000160">
    <property type="term" value="P:phosphorelay signal transduction system"/>
    <property type="evidence" value="ECO:0007669"/>
    <property type="project" value="InterPro"/>
</dbReference>
<dbReference type="STRING" id="56780.SYN_00227"/>
<evidence type="ECO:0000313" key="3">
    <source>
        <dbReference type="EMBL" id="ABC78956.1"/>
    </source>
</evidence>
<name>Q2LXZ5_SYNAS</name>
<evidence type="ECO:0000256" key="1">
    <source>
        <dbReference type="PROSITE-ProRule" id="PRU00110"/>
    </source>
</evidence>
<dbReference type="SUPFAM" id="SSF47226">
    <property type="entry name" value="Histidine-containing phosphotransfer domain, HPT domain"/>
    <property type="match status" value="1"/>
</dbReference>
<feature type="modified residue" description="Phosphohistidine" evidence="1">
    <location>
        <position position="52"/>
    </location>
</feature>
<proteinExistence type="predicted"/>
<sequence length="104" mass="11584">MTEELKEKTVVRIDPDLADLIPGFLENRRKDIALILSALEQGDYETIRILGHSMKGCGSGYGFDSITDLGRSLEEAAKSGDEEDIKRKTAELSTYLDSLDIVYE</sequence>
<keyword evidence="4" id="KW-1185">Reference proteome</keyword>
<dbReference type="Gene3D" id="1.20.120.160">
    <property type="entry name" value="HPT domain"/>
    <property type="match status" value="1"/>
</dbReference>
<evidence type="ECO:0000313" key="4">
    <source>
        <dbReference type="Proteomes" id="UP000001933"/>
    </source>
</evidence>
<dbReference type="EMBL" id="CP000252">
    <property type="protein sequence ID" value="ABC78956.1"/>
    <property type="molecule type" value="Genomic_DNA"/>
</dbReference>
<dbReference type="eggNOG" id="COG2198">
    <property type="taxonomic scope" value="Bacteria"/>
</dbReference>
<accession>Q2LXZ5</accession>
<gene>
    <name evidence="3" type="ORF">SYN_00227</name>
</gene>
<dbReference type="GO" id="GO:0004672">
    <property type="term" value="F:protein kinase activity"/>
    <property type="evidence" value="ECO:0007669"/>
    <property type="project" value="UniProtKB-ARBA"/>
</dbReference>
<dbReference type="OrthoDB" id="9792360at2"/>
<feature type="domain" description="HPt" evidence="2">
    <location>
        <begin position="13"/>
        <end position="104"/>
    </location>
</feature>
<dbReference type="InterPro" id="IPR008207">
    <property type="entry name" value="Sig_transdc_His_kin_Hpt_dom"/>
</dbReference>